<comment type="caution">
    <text evidence="2">The sequence shown here is derived from an EMBL/GenBank/DDBJ whole genome shotgun (WGS) entry which is preliminary data.</text>
</comment>
<dbReference type="EMBL" id="AAOG01000001">
    <property type="protein sequence ID" value="EAR13981.1"/>
    <property type="molecule type" value="Genomic_DNA"/>
</dbReference>
<evidence type="ECO:0000313" key="3">
    <source>
        <dbReference type="Proteomes" id="UP000003053"/>
    </source>
</evidence>
<dbReference type="HOGENOM" id="CLU_2539690_0_0_10"/>
<gene>
    <name evidence="2" type="ORF">PI23P_05767</name>
</gene>
<organism evidence="2 3">
    <name type="scientific">Polaribacter irgensii 23-P</name>
    <dbReference type="NCBI Taxonomy" id="313594"/>
    <lineage>
        <taxon>Bacteria</taxon>
        <taxon>Pseudomonadati</taxon>
        <taxon>Bacteroidota</taxon>
        <taxon>Flavobacteriia</taxon>
        <taxon>Flavobacteriales</taxon>
        <taxon>Flavobacteriaceae</taxon>
    </lineage>
</organism>
<keyword evidence="1" id="KW-1133">Transmembrane helix</keyword>
<keyword evidence="1" id="KW-0812">Transmembrane</keyword>
<name>A4BYE0_9FLAO</name>
<accession>A4BYE0</accession>
<sequence length="83" mass="9493">MKPVTCSSIVFGDIIFLLFVSKFVNLLSQFLLKKCTTVAFALKKKLSFNADVFVKKLASVEKVVFFSFIFDWISWVFPAQRSS</sequence>
<dbReference type="AlphaFoldDB" id="A4BYE0"/>
<keyword evidence="3" id="KW-1185">Reference proteome</keyword>
<evidence type="ECO:0000313" key="2">
    <source>
        <dbReference type="EMBL" id="EAR13981.1"/>
    </source>
</evidence>
<evidence type="ECO:0000256" key="1">
    <source>
        <dbReference type="SAM" id="Phobius"/>
    </source>
</evidence>
<reference evidence="2 3" key="1">
    <citation type="submission" date="2006-02" db="EMBL/GenBank/DDBJ databases">
        <authorList>
            <person name="Murray A."/>
            <person name="Staley J."/>
            <person name="Ferriera S."/>
            <person name="Johnson J."/>
            <person name="Kravitz S."/>
            <person name="Halpern A."/>
            <person name="Remington K."/>
            <person name="Beeson K."/>
            <person name="Tran B."/>
            <person name="Rogers Y.-H."/>
            <person name="Friedman R."/>
            <person name="Venter J.C."/>
        </authorList>
    </citation>
    <scope>NUCLEOTIDE SEQUENCE [LARGE SCALE GENOMIC DNA]</scope>
    <source>
        <strain evidence="2 3">23-P</strain>
    </source>
</reference>
<protein>
    <submittedName>
        <fullName evidence="2">Uncharacterized protein</fullName>
    </submittedName>
</protein>
<keyword evidence="1" id="KW-0472">Membrane</keyword>
<dbReference type="Proteomes" id="UP000003053">
    <property type="component" value="Unassembled WGS sequence"/>
</dbReference>
<proteinExistence type="predicted"/>
<feature type="transmembrane region" description="Helical" evidence="1">
    <location>
        <begin position="14"/>
        <end position="32"/>
    </location>
</feature>